<dbReference type="EMBL" id="JAKJSC010000003">
    <property type="protein sequence ID" value="MDE5419316.1"/>
    <property type="molecule type" value="Genomic_DNA"/>
</dbReference>
<keyword evidence="2" id="KW-1185">Reference proteome</keyword>
<reference evidence="1 2" key="1">
    <citation type="submission" date="2022-01" db="EMBL/GenBank/DDBJ databases">
        <title>Labilibaculum sp. nov, a marine bacterium isolated from Antarctica.</title>
        <authorList>
            <person name="Dai W."/>
        </authorList>
    </citation>
    <scope>NUCLEOTIDE SEQUENCE [LARGE SCALE GENOMIC DNA]</scope>
    <source>
        <strain evidence="1 2">DW002</strain>
    </source>
</reference>
<accession>A0ABT5VV79</accession>
<sequence>MRTKLSNKSISIFIFLILLGYNSFSQNYAIDRIYLHLNRNIFVSGETCWLQAYNIDINTRKLSNVSNVAYLELLNGEGISILQKEILLDKGIGDTGINFSDKLPSGTYYLNAYTNWNSSINPELISIKEIYLYNNENEQDITSGNLTANNAKYSFTPISRKDTPYLINTEKLKGEIQLVDLNRKLRFNVNSSNLGEINILITDRSSIEKSYQLNLNGSESYLEVPLNVFKGNNLSIKITDSKNEPLHSVSFHSGILKSNYSKEEILYLKTRNTHELSFPLTQFSKICDTLNLSASIRLKEPIGIPRSDNFTDFNNILIDYPVSSHLDIINSNLNLDSWVSNTNLQPIWTQQPINQEISPTQYPEKNAYIIEGQLINQDSSLRQTLIYFSKIGKFADVDMNITNSDGKFYFKLPLDKGFHDIAIQARKIDSLKIDYALKNKFLSYEKGISKNKSLLASTDGKNFAKKIWQNYYIRKLYKQKTASVIEDTVVNRSKKNFFGKPTYSYDLKKYITLDSLPEYFHELIPTVKIRYNSHQKASMVLFNPESGMLMPDKALPMYDGLIMDNIDDLMNLNPEDLDRIEVVPFEYYYKKSHFYGIVHIISKKGKCELTELPINTERFHLPLFNEQLIRTETEVSDRKTPDARVDMLWLPNILVTKDKSLNLNFTVGDIPGNYELIIEGISEKGEAISYIRDIVIE</sequence>
<gene>
    <name evidence="1" type="ORF">L3049_15050</name>
</gene>
<protein>
    <recommendedName>
        <fullName evidence="3">Macroglobulin domain-containing protein</fullName>
    </recommendedName>
</protein>
<evidence type="ECO:0000313" key="2">
    <source>
        <dbReference type="Proteomes" id="UP001528920"/>
    </source>
</evidence>
<comment type="caution">
    <text evidence="1">The sequence shown here is derived from an EMBL/GenBank/DDBJ whole genome shotgun (WGS) entry which is preliminary data.</text>
</comment>
<name>A0ABT5VV79_9BACT</name>
<dbReference type="Proteomes" id="UP001528920">
    <property type="component" value="Unassembled WGS sequence"/>
</dbReference>
<organism evidence="1 2">
    <name type="scientific">Paralabilibaculum antarcticum</name>
    <dbReference type="NCBI Taxonomy" id="2912572"/>
    <lineage>
        <taxon>Bacteria</taxon>
        <taxon>Pseudomonadati</taxon>
        <taxon>Bacteroidota</taxon>
        <taxon>Bacteroidia</taxon>
        <taxon>Marinilabiliales</taxon>
        <taxon>Marinifilaceae</taxon>
        <taxon>Paralabilibaculum</taxon>
    </lineage>
</organism>
<evidence type="ECO:0008006" key="3">
    <source>
        <dbReference type="Google" id="ProtNLM"/>
    </source>
</evidence>
<evidence type="ECO:0000313" key="1">
    <source>
        <dbReference type="EMBL" id="MDE5419316.1"/>
    </source>
</evidence>
<dbReference type="RefSeq" id="WP_275110646.1">
    <property type="nucleotide sequence ID" value="NZ_JAKJSC010000003.1"/>
</dbReference>
<proteinExistence type="predicted"/>